<proteinExistence type="inferred from homology"/>
<dbReference type="InterPro" id="IPR003746">
    <property type="entry name" value="DUF167"/>
</dbReference>
<sequence length="91" mass="9671">MRFAVRVKPGARKDSVGGRWDAGERPALVVSVAAPAVEGKANEAVRRAVARAFGVRRQDVAIVAGDRGRDKVIELDPAPEDAARRLADLLG</sequence>
<organism evidence="3 4">
    <name type="scientific">Allokutzneria albata</name>
    <name type="common">Kibdelosporangium albatum</name>
    <dbReference type="NCBI Taxonomy" id="211114"/>
    <lineage>
        <taxon>Bacteria</taxon>
        <taxon>Bacillati</taxon>
        <taxon>Actinomycetota</taxon>
        <taxon>Actinomycetes</taxon>
        <taxon>Pseudonocardiales</taxon>
        <taxon>Pseudonocardiaceae</taxon>
        <taxon>Allokutzneria</taxon>
    </lineage>
</organism>
<name>A0A1G9X199_ALLAB</name>
<dbReference type="Gene3D" id="3.30.1200.10">
    <property type="entry name" value="YggU-like"/>
    <property type="match status" value="1"/>
</dbReference>
<dbReference type="PANTHER" id="PTHR13420">
    <property type="entry name" value="UPF0235 PROTEIN C15ORF40"/>
    <property type="match status" value="1"/>
</dbReference>
<protein>
    <recommendedName>
        <fullName evidence="2">UPF0235 protein SAMN04489726_3930</fullName>
    </recommendedName>
</protein>
<dbReference type="PANTHER" id="PTHR13420:SF7">
    <property type="entry name" value="UPF0235 PROTEIN C15ORF40"/>
    <property type="match status" value="1"/>
</dbReference>
<dbReference type="eggNOG" id="COG1872">
    <property type="taxonomic scope" value="Bacteria"/>
</dbReference>
<dbReference type="HAMAP" id="MF_00634">
    <property type="entry name" value="UPF0235"/>
    <property type="match status" value="1"/>
</dbReference>
<dbReference type="OrthoDB" id="5244571at2"/>
<dbReference type="NCBIfam" id="TIGR00251">
    <property type="entry name" value="DUF167 family protein"/>
    <property type="match status" value="1"/>
</dbReference>
<gene>
    <name evidence="3" type="ORF">SAMN04489726_3930</name>
</gene>
<evidence type="ECO:0000256" key="1">
    <source>
        <dbReference type="ARBA" id="ARBA00010364"/>
    </source>
</evidence>
<dbReference type="InterPro" id="IPR036591">
    <property type="entry name" value="YggU-like_sf"/>
</dbReference>
<dbReference type="Pfam" id="PF02594">
    <property type="entry name" value="DUF167"/>
    <property type="match status" value="1"/>
</dbReference>
<evidence type="ECO:0000256" key="2">
    <source>
        <dbReference type="HAMAP-Rule" id="MF_00634"/>
    </source>
</evidence>
<dbReference type="AlphaFoldDB" id="A0A1G9X199"/>
<comment type="similarity">
    <text evidence="1 2">Belongs to the UPF0235 family.</text>
</comment>
<reference evidence="3 4" key="1">
    <citation type="submission" date="2016-10" db="EMBL/GenBank/DDBJ databases">
        <authorList>
            <person name="de Groot N.N."/>
        </authorList>
    </citation>
    <scope>NUCLEOTIDE SEQUENCE [LARGE SCALE GENOMIC DNA]</scope>
    <source>
        <strain evidence="3 4">DSM 44149</strain>
    </source>
</reference>
<dbReference type="STRING" id="211114.SAMN04489726_3930"/>
<dbReference type="GO" id="GO:0005737">
    <property type="term" value="C:cytoplasm"/>
    <property type="evidence" value="ECO:0007669"/>
    <property type="project" value="TreeGrafter"/>
</dbReference>
<evidence type="ECO:0000313" key="4">
    <source>
        <dbReference type="Proteomes" id="UP000183376"/>
    </source>
</evidence>
<accession>A0A1G9X199</accession>
<keyword evidence="4" id="KW-1185">Reference proteome</keyword>
<dbReference type="EMBL" id="LT629701">
    <property type="protein sequence ID" value="SDM90468.1"/>
    <property type="molecule type" value="Genomic_DNA"/>
</dbReference>
<evidence type="ECO:0000313" key="3">
    <source>
        <dbReference type="EMBL" id="SDM90468.1"/>
    </source>
</evidence>
<dbReference type="SMART" id="SM01152">
    <property type="entry name" value="DUF167"/>
    <property type="match status" value="1"/>
</dbReference>
<dbReference type="Proteomes" id="UP000183376">
    <property type="component" value="Chromosome I"/>
</dbReference>
<dbReference type="RefSeq" id="WP_030430860.1">
    <property type="nucleotide sequence ID" value="NZ_JOEF01000016.1"/>
</dbReference>
<dbReference type="SUPFAM" id="SSF69786">
    <property type="entry name" value="YggU-like"/>
    <property type="match status" value="1"/>
</dbReference>